<dbReference type="GO" id="GO:0071949">
    <property type="term" value="F:FAD binding"/>
    <property type="evidence" value="ECO:0007669"/>
    <property type="project" value="TreeGrafter"/>
</dbReference>
<dbReference type="Proteomes" id="UP000487757">
    <property type="component" value="Unassembled WGS sequence"/>
</dbReference>
<dbReference type="Gene3D" id="1.25.40.80">
    <property type="match status" value="1"/>
</dbReference>
<dbReference type="Pfam" id="PF03441">
    <property type="entry name" value="FAD_binding_7"/>
    <property type="match status" value="1"/>
</dbReference>
<dbReference type="PANTHER" id="PTHR11455">
    <property type="entry name" value="CRYPTOCHROME"/>
    <property type="match status" value="1"/>
</dbReference>
<organism evidence="8 9">
    <name type="scientific">Pedobacter petrophilus</name>
    <dbReference type="NCBI Taxonomy" id="1908241"/>
    <lineage>
        <taxon>Bacteria</taxon>
        <taxon>Pseudomonadati</taxon>
        <taxon>Bacteroidota</taxon>
        <taxon>Sphingobacteriia</taxon>
        <taxon>Sphingobacteriales</taxon>
        <taxon>Sphingobacteriaceae</taxon>
        <taxon>Pedobacter</taxon>
    </lineage>
</organism>
<comment type="caution">
    <text evidence="8">The sequence shown here is derived from an EMBL/GenBank/DDBJ whole genome shotgun (WGS) entry which is preliminary data.</text>
</comment>
<dbReference type="GO" id="GO:0000719">
    <property type="term" value="P:photoreactive repair"/>
    <property type="evidence" value="ECO:0007669"/>
    <property type="project" value="TreeGrafter"/>
</dbReference>
<dbReference type="PRINTS" id="PR00147">
    <property type="entry name" value="DNAPHOTLYASE"/>
</dbReference>
<dbReference type="InterPro" id="IPR036155">
    <property type="entry name" value="Crypto/Photolyase_N_sf"/>
</dbReference>
<evidence type="ECO:0000259" key="7">
    <source>
        <dbReference type="PROSITE" id="PS51645"/>
    </source>
</evidence>
<keyword evidence="5 6" id="KW-0157">Chromophore</keyword>
<evidence type="ECO:0000256" key="2">
    <source>
        <dbReference type="ARBA" id="ARBA00017881"/>
    </source>
</evidence>
<dbReference type="SUPFAM" id="SSF48173">
    <property type="entry name" value="Cryptochrome/photolyase FAD-binding domain"/>
    <property type="match status" value="1"/>
</dbReference>
<dbReference type="AlphaFoldDB" id="A0A7K0G412"/>
<dbReference type="Gene3D" id="1.10.579.10">
    <property type="entry name" value="DNA Cyclobutane Dipyrimidine Photolyase, subunit A, domain 3"/>
    <property type="match status" value="1"/>
</dbReference>
<evidence type="ECO:0000256" key="4">
    <source>
        <dbReference type="ARBA" id="ARBA00022827"/>
    </source>
</evidence>
<dbReference type="OrthoDB" id="9772484at2"/>
<dbReference type="InterPro" id="IPR005101">
    <property type="entry name" value="Cryptochr/Photolyase_FAD-bd"/>
</dbReference>
<dbReference type="InterPro" id="IPR014133">
    <property type="entry name" value="Cry_DASH"/>
</dbReference>
<keyword evidence="9" id="KW-1185">Reference proteome</keyword>
<evidence type="ECO:0000313" key="8">
    <source>
        <dbReference type="EMBL" id="MRX78180.1"/>
    </source>
</evidence>
<dbReference type="InterPro" id="IPR006050">
    <property type="entry name" value="DNA_photolyase_N"/>
</dbReference>
<sequence>MSKKILVWFRNDLRLHDNEMLVEAIAKSDSILPVYILDPRQFEETKYGTLKTGSVRTQFLFESVVGLRSGFKQIGGNLLIATGNPEEIIPQLIQEYEITEVYHHREVAREETHVSALVENALWKLRVNLKHFIGHTLYNKEDLPFPIKDIPDAFNQFKKKIERDSIIKPCFPAPDRINVAEVIDWGTLPSLPELNLVPQQKDERSDFEFVGGEAEGLAHLQKVIVAMQQAATTKNLILVSKLSAWLAMGCLSPRKVYWEIKKMEGMPNTKAMFNHILLGLLWRDYFRFMFKKYGNTFFHPDGFGSQGLVDIENEQENFSKWKNAQTGFAVVDAVMTELNQTGFISNIARQTAALYLVNNLEVSWIFGAAYFEEKLIDYNPASTWGNWANIAGVGNDQKTKNVFDIDKNIKNLDPKGNYALIWLPEQMID</sequence>
<evidence type="ECO:0000256" key="6">
    <source>
        <dbReference type="RuleBase" id="RU367151"/>
    </source>
</evidence>
<comment type="cofactor">
    <cofactor evidence="6">
        <name>FAD</name>
        <dbReference type="ChEBI" id="CHEBI:57692"/>
    </cofactor>
    <text evidence="6">Binds 1 FAD per subunit.</text>
</comment>
<dbReference type="Pfam" id="PF00875">
    <property type="entry name" value="DNA_photolyase"/>
    <property type="match status" value="1"/>
</dbReference>
<comment type="function">
    <text evidence="6">May have a photoreceptor function.</text>
</comment>
<comment type="similarity">
    <text evidence="1 6">Belongs to the DNA photolyase class-1 family.</text>
</comment>
<dbReference type="PANTHER" id="PTHR11455:SF22">
    <property type="entry name" value="CRYPTOCHROME DASH"/>
    <property type="match status" value="1"/>
</dbReference>
<dbReference type="PROSITE" id="PS51645">
    <property type="entry name" value="PHR_CRY_ALPHA_BETA"/>
    <property type="match status" value="1"/>
</dbReference>
<dbReference type="SUPFAM" id="SSF52425">
    <property type="entry name" value="Cryptochrome/photolyase, N-terminal domain"/>
    <property type="match status" value="1"/>
</dbReference>
<dbReference type="EMBL" id="WKKH01000042">
    <property type="protein sequence ID" value="MRX78180.1"/>
    <property type="molecule type" value="Genomic_DNA"/>
</dbReference>
<dbReference type="RefSeq" id="WP_154282590.1">
    <property type="nucleotide sequence ID" value="NZ_JBHUJQ010000001.1"/>
</dbReference>
<evidence type="ECO:0000256" key="3">
    <source>
        <dbReference type="ARBA" id="ARBA00022630"/>
    </source>
</evidence>
<evidence type="ECO:0000256" key="1">
    <source>
        <dbReference type="ARBA" id="ARBA00005862"/>
    </source>
</evidence>
<dbReference type="InterPro" id="IPR014729">
    <property type="entry name" value="Rossmann-like_a/b/a_fold"/>
</dbReference>
<protein>
    <recommendedName>
        <fullName evidence="2 6">Cryptochrome DASH</fullName>
    </recommendedName>
</protein>
<name>A0A7K0G412_9SPHI</name>
<dbReference type="GO" id="GO:0003677">
    <property type="term" value="F:DNA binding"/>
    <property type="evidence" value="ECO:0007669"/>
    <property type="project" value="TreeGrafter"/>
</dbReference>
<dbReference type="NCBIfam" id="TIGR02765">
    <property type="entry name" value="crypto_DASH"/>
    <property type="match status" value="1"/>
</dbReference>
<feature type="domain" description="Photolyase/cryptochrome alpha/beta" evidence="7">
    <location>
        <begin position="3"/>
        <end position="137"/>
    </location>
</feature>
<dbReference type="InterPro" id="IPR002081">
    <property type="entry name" value="Cryptochrome/DNA_photolyase_1"/>
</dbReference>
<keyword evidence="4 6" id="KW-0274">FAD</keyword>
<dbReference type="Gene3D" id="3.40.50.620">
    <property type="entry name" value="HUPs"/>
    <property type="match status" value="1"/>
</dbReference>
<comment type="cofactor">
    <cofactor evidence="6">
        <name>(6R)-5,10-methylene-5,6,7,8-tetrahydrofolate</name>
        <dbReference type="ChEBI" id="CHEBI:15636"/>
    </cofactor>
    <text evidence="6">Binds 1 5,10-methenyltetrahydrofolate (MTHF) per subunit.</text>
</comment>
<dbReference type="GO" id="GO:0003904">
    <property type="term" value="F:deoxyribodipyrimidine photo-lyase activity"/>
    <property type="evidence" value="ECO:0007669"/>
    <property type="project" value="TreeGrafter"/>
</dbReference>
<accession>A0A7K0G412</accession>
<gene>
    <name evidence="8" type="ORF">GJU39_19040</name>
</gene>
<keyword evidence="3 6" id="KW-0285">Flavoprotein</keyword>
<evidence type="ECO:0000256" key="5">
    <source>
        <dbReference type="ARBA" id="ARBA00022991"/>
    </source>
</evidence>
<reference evidence="8 9" key="1">
    <citation type="submission" date="2019-11" db="EMBL/GenBank/DDBJ databases">
        <title>Pedobacter petrophilus genome.</title>
        <authorList>
            <person name="Feldbauer M.J."/>
            <person name="Newman J.D."/>
        </authorList>
    </citation>
    <scope>NUCLEOTIDE SEQUENCE [LARGE SCALE GENOMIC DNA]</scope>
    <source>
        <strain evidence="8 9">LMG 29686</strain>
    </source>
</reference>
<evidence type="ECO:0000313" key="9">
    <source>
        <dbReference type="Proteomes" id="UP000487757"/>
    </source>
</evidence>
<dbReference type="InterPro" id="IPR036134">
    <property type="entry name" value="Crypto/Photolyase_FAD-like_sf"/>
</dbReference>
<proteinExistence type="inferred from homology"/>